<feature type="domain" description="Choline/carnitine acyltransferase" evidence="5">
    <location>
        <begin position="58"/>
        <end position="617"/>
    </location>
</feature>
<name>A0ABQ9JYM5_9CUCU</name>
<keyword evidence="2 4" id="KW-0808">Transferase</keyword>
<dbReference type="InterPro" id="IPR000542">
    <property type="entry name" value="Carn_acyl_trans"/>
</dbReference>
<proteinExistence type="inferred from homology"/>
<dbReference type="InterPro" id="IPR039551">
    <property type="entry name" value="Cho/carn_acyl_trans"/>
</dbReference>
<dbReference type="Proteomes" id="UP001162164">
    <property type="component" value="Unassembled WGS sequence"/>
</dbReference>
<dbReference type="InterPro" id="IPR023213">
    <property type="entry name" value="CAT-like_dom_sf"/>
</dbReference>
<organism evidence="6 7">
    <name type="scientific">Molorchus minor</name>
    <dbReference type="NCBI Taxonomy" id="1323400"/>
    <lineage>
        <taxon>Eukaryota</taxon>
        <taxon>Metazoa</taxon>
        <taxon>Ecdysozoa</taxon>
        <taxon>Arthropoda</taxon>
        <taxon>Hexapoda</taxon>
        <taxon>Insecta</taxon>
        <taxon>Pterygota</taxon>
        <taxon>Neoptera</taxon>
        <taxon>Endopterygota</taxon>
        <taxon>Coleoptera</taxon>
        <taxon>Polyphaga</taxon>
        <taxon>Cucujiformia</taxon>
        <taxon>Chrysomeloidea</taxon>
        <taxon>Cerambycidae</taxon>
        <taxon>Lamiinae</taxon>
        <taxon>Monochamini</taxon>
        <taxon>Molorchus</taxon>
    </lineage>
</organism>
<dbReference type="Pfam" id="PF00755">
    <property type="entry name" value="Carn_acyltransf"/>
    <property type="match status" value="1"/>
</dbReference>
<comment type="caution">
    <text evidence="6">The sequence shown here is derived from an EMBL/GenBank/DDBJ whole genome shotgun (WGS) entry which is preliminary data.</text>
</comment>
<protein>
    <recommendedName>
        <fullName evidence="5">Choline/carnitine acyltransferase domain-containing protein</fullName>
    </recommendedName>
</protein>
<accession>A0ABQ9JYM5</accession>
<dbReference type="PANTHER" id="PTHR22589:SF103">
    <property type="entry name" value="CARNITINE O-ACETYL-TRANSFERASE, ISOFORM A-RELATED"/>
    <property type="match status" value="1"/>
</dbReference>
<dbReference type="InterPro" id="IPR042231">
    <property type="entry name" value="Cho/carn_acyl_trans_2"/>
</dbReference>
<evidence type="ECO:0000256" key="1">
    <source>
        <dbReference type="ARBA" id="ARBA00005232"/>
    </source>
</evidence>
<evidence type="ECO:0000256" key="3">
    <source>
        <dbReference type="ARBA" id="ARBA00023315"/>
    </source>
</evidence>
<comment type="similarity">
    <text evidence="1 4">Belongs to the carnitine/choline acetyltransferase family.</text>
</comment>
<evidence type="ECO:0000313" key="6">
    <source>
        <dbReference type="EMBL" id="KAJ8983433.1"/>
    </source>
</evidence>
<evidence type="ECO:0000313" key="7">
    <source>
        <dbReference type="Proteomes" id="UP001162164"/>
    </source>
</evidence>
<evidence type="ECO:0000256" key="2">
    <source>
        <dbReference type="ARBA" id="ARBA00022679"/>
    </source>
</evidence>
<evidence type="ECO:0000256" key="4">
    <source>
        <dbReference type="RuleBase" id="RU003801"/>
    </source>
</evidence>
<keyword evidence="7" id="KW-1185">Reference proteome</keyword>
<dbReference type="PANTHER" id="PTHR22589">
    <property type="entry name" value="CARNITINE O-ACYLTRANSFERASE"/>
    <property type="match status" value="1"/>
</dbReference>
<dbReference type="Gene3D" id="3.30.559.10">
    <property type="entry name" value="Chloramphenicol acetyltransferase-like domain"/>
    <property type="match status" value="1"/>
</dbReference>
<sequence length="635" mass="71870">MAGLIDHSNVAFKKFIKALVNEQSYQGLFYFLRNQKILYSNAAAATKTFENTLKLPHLPVPKLNQTAEKYIKSVTPFLTGSELSKTKNILQQFSAENGIGNKLQRLLEQKAQSCENWLEEWWLNTAYLDYRDPVVIYSSPGLVFPFEDFKNEIERLTYTAQLILAAVDYKLVIDGDKIPIDKMGKDPLDMNQYKKIFGTCRIPGEKRDTLEFNSNSRHIIVARNNNFFKVEVLNSVGEVPSLSQLISHLEVILQESKDAGPSIGVLSTENRDNWFQAYEQLVKDAVNRNSVIQIQKSLFLVALDNPMPEISDSRRSMASKQFIHGGGSRGNSANRWFDKTVQFVVGQDGTVGLTYEHSPSEGQPIAVMTDYLVDYIKANRSSDLPDTKLEHWPENSNLQNHIQEANKNIDKLVDSLDMDSFQFTSFGKEFVKSQRLSPDSFIQMAMQYAFYRIHKVPGAHYESAATRKYIHGRTETIRSCSLESIAFAKAMLDKDKSDAEKVAALKEAIASHKKYSLEAVNGFGVDRHLLGLKLLALENGLQLPDIYKDPSFVRSTHMRLSTSQVATKCDGFMCYAPLTVDGYGCCYNPRPYDINFGVSAFVKCPETSAHQFREALENSLHDMHNILVKTQKHKL</sequence>
<dbReference type="PROSITE" id="PS00439">
    <property type="entry name" value="ACYLTRANSF_C_1"/>
    <property type="match status" value="1"/>
</dbReference>
<reference evidence="6" key="1">
    <citation type="journal article" date="2023" name="Insect Mol. Biol.">
        <title>Genome sequencing provides insights into the evolution of gene families encoding plant cell wall-degrading enzymes in longhorned beetles.</title>
        <authorList>
            <person name="Shin N.R."/>
            <person name="Okamura Y."/>
            <person name="Kirsch R."/>
            <person name="Pauchet Y."/>
        </authorList>
    </citation>
    <scope>NUCLEOTIDE SEQUENCE</scope>
    <source>
        <strain evidence="6">MMC_N1</strain>
    </source>
</reference>
<dbReference type="EMBL" id="JAPWTJ010000076">
    <property type="protein sequence ID" value="KAJ8983433.1"/>
    <property type="molecule type" value="Genomic_DNA"/>
</dbReference>
<gene>
    <name evidence="6" type="ORF">NQ317_005898</name>
</gene>
<dbReference type="Gene3D" id="3.30.559.70">
    <property type="entry name" value="Choline/Carnitine o-acyltransferase, domain 2"/>
    <property type="match status" value="1"/>
</dbReference>
<evidence type="ECO:0000259" key="5">
    <source>
        <dbReference type="Pfam" id="PF00755"/>
    </source>
</evidence>
<dbReference type="PROSITE" id="PS00440">
    <property type="entry name" value="ACYLTRANSF_C_2"/>
    <property type="match status" value="1"/>
</dbReference>
<keyword evidence="3 4" id="KW-0012">Acyltransferase</keyword>
<dbReference type="SUPFAM" id="SSF52777">
    <property type="entry name" value="CoA-dependent acyltransferases"/>
    <property type="match status" value="2"/>
</dbReference>